<evidence type="ECO:0000313" key="4">
    <source>
        <dbReference type="Proteomes" id="UP000664761"/>
    </source>
</evidence>
<feature type="region of interest" description="Disordered" evidence="1">
    <location>
        <begin position="74"/>
        <end position="102"/>
    </location>
</feature>
<evidence type="ECO:0000256" key="1">
    <source>
        <dbReference type="SAM" id="MobiDB-lite"/>
    </source>
</evidence>
<accession>A0ABS3F7U8</accession>
<keyword evidence="4" id="KW-1185">Reference proteome</keyword>
<comment type="caution">
    <text evidence="3">The sequence shown here is derived from an EMBL/GenBank/DDBJ whole genome shotgun (WGS) entry which is preliminary data.</text>
</comment>
<evidence type="ECO:0008006" key="5">
    <source>
        <dbReference type="Google" id="ProtNLM"/>
    </source>
</evidence>
<protein>
    <recommendedName>
        <fullName evidence="5">PEP-CTERM protein-sorting domain-containing protein</fullName>
    </recommendedName>
</protein>
<keyword evidence="2" id="KW-1133">Transmembrane helix</keyword>
<organism evidence="3 4">
    <name type="scientific">Sneathiella sedimenti</name>
    <dbReference type="NCBI Taxonomy" id="2816034"/>
    <lineage>
        <taxon>Bacteria</taxon>
        <taxon>Pseudomonadati</taxon>
        <taxon>Pseudomonadota</taxon>
        <taxon>Alphaproteobacteria</taxon>
        <taxon>Sneathiellales</taxon>
        <taxon>Sneathiellaceae</taxon>
        <taxon>Sneathiella</taxon>
    </lineage>
</organism>
<sequence length="135" mass="14072">MSFKYLNMKLGIFALGLVVIIGLSAVLGVSEQVRAATASVECSKTLSGQAETCAKERADATEDKSFVTAWFFPQSKPQGSENSAVSAGTPGKGGETVAQDNSASGFPPEALILFAVALAGIVFLGRRKKSAVREE</sequence>
<feature type="transmembrane region" description="Helical" evidence="2">
    <location>
        <begin position="106"/>
        <end position="125"/>
    </location>
</feature>
<feature type="compositionally biased region" description="Polar residues" evidence="1">
    <location>
        <begin position="75"/>
        <end position="86"/>
    </location>
</feature>
<evidence type="ECO:0000256" key="2">
    <source>
        <dbReference type="SAM" id="Phobius"/>
    </source>
</evidence>
<dbReference type="Proteomes" id="UP000664761">
    <property type="component" value="Unassembled WGS sequence"/>
</dbReference>
<keyword evidence="2" id="KW-0472">Membrane</keyword>
<dbReference type="EMBL" id="JAFLNC010000004">
    <property type="protein sequence ID" value="MBO0334589.1"/>
    <property type="molecule type" value="Genomic_DNA"/>
</dbReference>
<evidence type="ECO:0000313" key="3">
    <source>
        <dbReference type="EMBL" id="MBO0334589.1"/>
    </source>
</evidence>
<name>A0ABS3F7U8_9PROT</name>
<proteinExistence type="predicted"/>
<keyword evidence="2" id="KW-0812">Transmembrane</keyword>
<gene>
    <name evidence="3" type="ORF">J0X12_13250</name>
</gene>
<reference evidence="3 4" key="1">
    <citation type="submission" date="2021-03" db="EMBL/GenBank/DDBJ databases">
        <title>Sneathiella sp. CAU 1612 isolated from Kang Won-do.</title>
        <authorList>
            <person name="Kim W."/>
        </authorList>
    </citation>
    <scope>NUCLEOTIDE SEQUENCE [LARGE SCALE GENOMIC DNA]</scope>
    <source>
        <strain evidence="3 4">CAU 1612</strain>
    </source>
</reference>
<dbReference type="RefSeq" id="WP_207046559.1">
    <property type="nucleotide sequence ID" value="NZ_JAFLNC010000004.1"/>
</dbReference>